<dbReference type="Proteomes" id="UP000188357">
    <property type="component" value="Unassembled WGS sequence"/>
</dbReference>
<keyword evidence="4" id="KW-1185">Reference proteome</keyword>
<dbReference type="InterPro" id="IPR002514">
    <property type="entry name" value="Transposase_8"/>
</dbReference>
<dbReference type="STRING" id="1945521.A1232T_02195"/>
<dbReference type="AlphaFoldDB" id="A0A1R4GXY4"/>
<dbReference type="GO" id="GO:0003677">
    <property type="term" value="F:DNA binding"/>
    <property type="evidence" value="ECO:0007669"/>
    <property type="project" value="InterPro"/>
</dbReference>
<dbReference type="GO" id="GO:0006313">
    <property type="term" value="P:DNA transposition"/>
    <property type="evidence" value="ECO:0007669"/>
    <property type="project" value="InterPro"/>
</dbReference>
<dbReference type="InterPro" id="IPR051839">
    <property type="entry name" value="RD_transcriptional_regulator"/>
</dbReference>
<comment type="similarity">
    <text evidence="1">Belongs to the transposase 8 family.</text>
</comment>
<gene>
    <name evidence="3" type="ORF">A1232T_02195</name>
</gene>
<sequence length="91" mass="10391">MTKKVKRYSEEFKAEAVKAIENNGGNVSATARQLGLPMQTLANWQRKANQGKLKGTKQFDSELMAVIEENKRLKRELKIAQEEREILNEEG</sequence>
<dbReference type="InterPro" id="IPR009057">
    <property type="entry name" value="Homeodomain-like_sf"/>
</dbReference>
<dbReference type="SUPFAM" id="SSF46689">
    <property type="entry name" value="Homeodomain-like"/>
    <property type="match status" value="1"/>
</dbReference>
<feature type="coiled-coil region" evidence="2">
    <location>
        <begin position="56"/>
        <end position="90"/>
    </location>
</feature>
<dbReference type="GO" id="GO:0004803">
    <property type="term" value="F:transposase activity"/>
    <property type="evidence" value="ECO:0007669"/>
    <property type="project" value="InterPro"/>
</dbReference>
<evidence type="ECO:0000256" key="2">
    <source>
        <dbReference type="SAM" id="Coils"/>
    </source>
</evidence>
<dbReference type="PANTHER" id="PTHR33215:SF13">
    <property type="entry name" value="PROTEIN DISTAL ANTENNA"/>
    <property type="match status" value="1"/>
</dbReference>
<name>A0A1R4GXY4_9GAMM</name>
<evidence type="ECO:0000256" key="1">
    <source>
        <dbReference type="ARBA" id="ARBA00009964"/>
    </source>
</evidence>
<keyword evidence="2" id="KW-0175">Coiled coil</keyword>
<dbReference type="EMBL" id="FUGE01000238">
    <property type="protein sequence ID" value="SJM72994.1"/>
    <property type="molecule type" value="Genomic_DNA"/>
</dbReference>
<proteinExistence type="inferred from homology"/>
<protein>
    <submittedName>
        <fullName evidence="3">Transposase</fullName>
    </submittedName>
</protein>
<dbReference type="Gene3D" id="1.10.10.60">
    <property type="entry name" value="Homeodomain-like"/>
    <property type="match status" value="1"/>
</dbReference>
<dbReference type="Pfam" id="PF01527">
    <property type="entry name" value="HTH_Tnp_1"/>
    <property type="match status" value="1"/>
</dbReference>
<evidence type="ECO:0000313" key="4">
    <source>
        <dbReference type="Proteomes" id="UP000188357"/>
    </source>
</evidence>
<reference evidence="3 4" key="1">
    <citation type="submission" date="2017-02" db="EMBL/GenBank/DDBJ databases">
        <authorList>
            <person name="Peterson S.W."/>
        </authorList>
    </citation>
    <scope>NUCLEOTIDE SEQUENCE [LARGE SCALE GENOMIC DNA]</scope>
    <source>
        <strain evidence="3">Psychrobacter_piechaudii</strain>
    </source>
</reference>
<evidence type="ECO:0000313" key="3">
    <source>
        <dbReference type="EMBL" id="SJM72994.1"/>
    </source>
</evidence>
<accession>A0A1R4GXY4</accession>
<dbReference type="PANTHER" id="PTHR33215">
    <property type="entry name" value="PROTEIN DISTAL ANTENNA"/>
    <property type="match status" value="1"/>
</dbReference>
<organism evidence="3 4">
    <name type="scientific">Psychrobacter piechaudii</name>
    <dbReference type="NCBI Taxonomy" id="1945521"/>
    <lineage>
        <taxon>Bacteria</taxon>
        <taxon>Pseudomonadati</taxon>
        <taxon>Pseudomonadota</taxon>
        <taxon>Gammaproteobacteria</taxon>
        <taxon>Moraxellales</taxon>
        <taxon>Moraxellaceae</taxon>
        <taxon>Psychrobacter</taxon>
    </lineage>
</organism>